<keyword evidence="2" id="KW-0418">Kinase</keyword>
<keyword evidence="1" id="KW-0808">Transferase</keyword>
<dbReference type="KEGG" id="tum:CBW65_12300"/>
<organism evidence="4 5">
    <name type="scientific">Tumebacillus avium</name>
    <dbReference type="NCBI Taxonomy" id="1903704"/>
    <lineage>
        <taxon>Bacteria</taxon>
        <taxon>Bacillati</taxon>
        <taxon>Bacillota</taxon>
        <taxon>Bacilli</taxon>
        <taxon>Bacillales</taxon>
        <taxon>Alicyclobacillaceae</taxon>
        <taxon>Tumebacillus</taxon>
    </lineage>
</organism>
<sequence length="308" mass="35475">MGMSTRSGSRGGAKEMYEVFDVTTWEVSRFVVSGSKEKEWRICPDTKRFGLLKFPVSVLADDWEEGQGYTGEAWSEKIASEIGKMIDVPTHDVEIAYYKQTHSSLCWRFLDPDVENLEEGADLINPFDPTYDRNSLIGQKVKYNLELLYQVFESNEILPHLFDMIVFDALIGNTDRHQDNFGIITTNETKRFAPLYDNASCLGRELKLDGIHEKMSNPHSFENYIKRCTSLIRLGNSKKRTKHFQLLEAVLDSYKESARQSFQKVESLDNNKIDKILHAVPTQVMHEDTKSFVNKVLTTRRDIILGMR</sequence>
<dbReference type="Gene3D" id="3.30.200.120">
    <property type="match status" value="1"/>
</dbReference>
<evidence type="ECO:0000313" key="4">
    <source>
        <dbReference type="EMBL" id="ARU61717.1"/>
    </source>
</evidence>
<evidence type="ECO:0000313" key="5">
    <source>
        <dbReference type="Proteomes" id="UP000195437"/>
    </source>
</evidence>
<dbReference type="Proteomes" id="UP000195437">
    <property type="component" value="Chromosome"/>
</dbReference>
<protein>
    <recommendedName>
        <fullName evidence="3">HipA-like C-terminal domain-containing protein</fullName>
    </recommendedName>
</protein>
<keyword evidence="5" id="KW-1185">Reference proteome</keyword>
<dbReference type="AlphaFoldDB" id="A0A1Y0IMH3"/>
<dbReference type="InterPro" id="IPR012893">
    <property type="entry name" value="HipA-like_C"/>
</dbReference>
<dbReference type="GO" id="GO:0016301">
    <property type="term" value="F:kinase activity"/>
    <property type="evidence" value="ECO:0007669"/>
    <property type="project" value="UniProtKB-KW"/>
</dbReference>
<evidence type="ECO:0000259" key="3">
    <source>
        <dbReference type="Pfam" id="PF07804"/>
    </source>
</evidence>
<dbReference type="Pfam" id="PF07804">
    <property type="entry name" value="HipA_C"/>
    <property type="match status" value="1"/>
</dbReference>
<dbReference type="Gene3D" id="1.10.1070.20">
    <property type="match status" value="1"/>
</dbReference>
<evidence type="ECO:0000256" key="2">
    <source>
        <dbReference type="ARBA" id="ARBA00022777"/>
    </source>
</evidence>
<reference evidence="5" key="1">
    <citation type="submission" date="2017-05" db="EMBL/GenBank/DDBJ databases">
        <authorList>
            <person name="Sung H."/>
        </authorList>
    </citation>
    <scope>NUCLEOTIDE SEQUENCE [LARGE SCALE GENOMIC DNA]</scope>
    <source>
        <strain evidence="5">AR23208</strain>
    </source>
</reference>
<feature type="domain" description="HipA-like C-terminal" evidence="3">
    <location>
        <begin position="51"/>
        <end position="210"/>
    </location>
</feature>
<name>A0A1Y0IMH3_9BACL</name>
<gene>
    <name evidence="4" type="ORF">CBW65_12300</name>
</gene>
<proteinExistence type="predicted"/>
<accession>A0A1Y0IMH3</accession>
<evidence type="ECO:0000256" key="1">
    <source>
        <dbReference type="ARBA" id="ARBA00022679"/>
    </source>
</evidence>
<dbReference type="EMBL" id="CP021434">
    <property type="protein sequence ID" value="ARU61717.1"/>
    <property type="molecule type" value="Genomic_DNA"/>
</dbReference>